<reference evidence="5 6" key="1">
    <citation type="submission" date="2018-05" db="EMBL/GenBank/DDBJ databases">
        <title>Complete Genome Sequence of Methylobacterium sp. 17Sr1-43.</title>
        <authorList>
            <person name="Srinivasan S."/>
        </authorList>
    </citation>
    <scope>NUCLEOTIDE SEQUENCE [LARGE SCALE GENOMIC DNA]</scope>
    <source>
        <strain evidence="5 6">17Sr1-43</strain>
    </source>
</reference>
<name>A0A2U8VX80_9HYPH</name>
<feature type="domain" description="N-acetyltransferase" evidence="4">
    <location>
        <begin position="17"/>
        <end position="156"/>
    </location>
</feature>
<dbReference type="PANTHER" id="PTHR43792">
    <property type="entry name" value="GNAT FAMILY, PUTATIVE (AFU_ORTHOLOGUE AFUA_3G00765)-RELATED-RELATED"/>
    <property type="match status" value="1"/>
</dbReference>
<evidence type="ECO:0000313" key="5">
    <source>
        <dbReference type="EMBL" id="AWN38397.1"/>
    </source>
</evidence>
<dbReference type="InterPro" id="IPR000182">
    <property type="entry name" value="GNAT_dom"/>
</dbReference>
<sequence length="198" mass="21396">MFPDLTRDDVFRIETRRLWLRWPTAKDAEAVLRLAGDLAVAEMTARIPHPLPRAEVDAFLLQARRGNAAGTGLTLALARRSAPADLIGIVAVSGGADGPELGYWLGRPHWGAGLMGEAVAAIRDAYFAYAGGDVLRASARLDNPASRRLLERSGFVRTATEARSFLTRGDDVTVDLFRLERARWLGASAIGPETAFAA</sequence>
<evidence type="ECO:0000256" key="2">
    <source>
        <dbReference type="ARBA" id="ARBA00023315"/>
    </source>
</evidence>
<dbReference type="RefSeq" id="WP_109953554.1">
    <property type="nucleotide sequence ID" value="NZ_CP029551.1"/>
</dbReference>
<evidence type="ECO:0000256" key="1">
    <source>
        <dbReference type="ARBA" id="ARBA00022679"/>
    </source>
</evidence>
<dbReference type="KEGG" id="meti:DK427_23905"/>
<dbReference type="SUPFAM" id="SSF55729">
    <property type="entry name" value="Acyl-CoA N-acyltransferases (Nat)"/>
    <property type="match status" value="1"/>
</dbReference>
<organism evidence="5 6">
    <name type="scientific">Methylobacterium radiodurans</name>
    <dbReference type="NCBI Taxonomy" id="2202828"/>
    <lineage>
        <taxon>Bacteria</taxon>
        <taxon>Pseudomonadati</taxon>
        <taxon>Pseudomonadota</taxon>
        <taxon>Alphaproteobacteria</taxon>
        <taxon>Hyphomicrobiales</taxon>
        <taxon>Methylobacteriaceae</taxon>
        <taxon>Methylobacterium</taxon>
    </lineage>
</organism>
<evidence type="ECO:0000256" key="3">
    <source>
        <dbReference type="ARBA" id="ARBA00038502"/>
    </source>
</evidence>
<dbReference type="PANTHER" id="PTHR43792:SF8">
    <property type="entry name" value="[RIBOSOMAL PROTEIN US5]-ALANINE N-ACETYLTRANSFERASE"/>
    <property type="match status" value="1"/>
</dbReference>
<comment type="similarity">
    <text evidence="3">Belongs to the acetyltransferase family. RimJ subfamily.</text>
</comment>
<dbReference type="Gene3D" id="3.40.630.30">
    <property type="match status" value="1"/>
</dbReference>
<accession>A0A2U8VX80</accession>
<evidence type="ECO:0000259" key="4">
    <source>
        <dbReference type="Pfam" id="PF13302"/>
    </source>
</evidence>
<dbReference type="InterPro" id="IPR016181">
    <property type="entry name" value="Acyl_CoA_acyltransferase"/>
</dbReference>
<keyword evidence="6" id="KW-1185">Reference proteome</keyword>
<dbReference type="Proteomes" id="UP000246058">
    <property type="component" value="Chromosome"/>
</dbReference>
<keyword evidence="1 5" id="KW-0808">Transferase</keyword>
<proteinExistence type="inferred from homology"/>
<dbReference type="GO" id="GO:0016747">
    <property type="term" value="F:acyltransferase activity, transferring groups other than amino-acyl groups"/>
    <property type="evidence" value="ECO:0007669"/>
    <property type="project" value="InterPro"/>
</dbReference>
<evidence type="ECO:0000313" key="6">
    <source>
        <dbReference type="Proteomes" id="UP000246058"/>
    </source>
</evidence>
<gene>
    <name evidence="5" type="ORF">DK427_23905</name>
</gene>
<dbReference type="EMBL" id="CP029551">
    <property type="protein sequence ID" value="AWN38397.1"/>
    <property type="molecule type" value="Genomic_DNA"/>
</dbReference>
<dbReference type="AlphaFoldDB" id="A0A2U8VX80"/>
<keyword evidence="2" id="KW-0012">Acyltransferase</keyword>
<protein>
    <submittedName>
        <fullName evidence="5">GNAT family N-acetyltransferase</fullName>
    </submittedName>
</protein>
<dbReference type="OrthoDB" id="9804153at2"/>
<dbReference type="Pfam" id="PF13302">
    <property type="entry name" value="Acetyltransf_3"/>
    <property type="match status" value="1"/>
</dbReference>
<dbReference type="InterPro" id="IPR051531">
    <property type="entry name" value="N-acetyltransferase"/>
</dbReference>